<evidence type="ECO:0000313" key="3">
    <source>
        <dbReference type="Proteomes" id="UP000093000"/>
    </source>
</evidence>
<reference evidence="2 3" key="1">
    <citation type="submission" date="2016-03" db="EMBL/GenBank/DDBJ databases">
        <title>Choanephora cucurbitarum.</title>
        <authorList>
            <person name="Min B."/>
            <person name="Park H."/>
            <person name="Park J.-H."/>
            <person name="Shin H.-D."/>
            <person name="Choi I.-G."/>
        </authorList>
    </citation>
    <scope>NUCLEOTIDE SEQUENCE [LARGE SCALE GENOMIC DNA]</scope>
    <source>
        <strain evidence="2 3">KUS-F28377</strain>
    </source>
</reference>
<evidence type="ECO:0000313" key="2">
    <source>
        <dbReference type="EMBL" id="OBZ88706.1"/>
    </source>
</evidence>
<feature type="coiled-coil region" evidence="1">
    <location>
        <begin position="116"/>
        <end position="143"/>
    </location>
</feature>
<dbReference type="AlphaFoldDB" id="A0A1C7NJN3"/>
<keyword evidence="3" id="KW-1185">Reference proteome</keyword>
<dbReference type="InParanoid" id="A0A1C7NJN3"/>
<gene>
    <name evidence="2" type="ORF">A0J61_03246</name>
</gene>
<protein>
    <submittedName>
        <fullName evidence="2">Uncharacterized protein</fullName>
    </submittedName>
</protein>
<evidence type="ECO:0000256" key="1">
    <source>
        <dbReference type="SAM" id="Coils"/>
    </source>
</evidence>
<sequence length="205" mass="23429">MTKKSNSNRPLRWTTQRINLGTPVTHPSTKAAYRVYKRTPSRTTVAMTAGSETLSPNQQQIECLERELAFTYDTFATITVHFESLYHTYASSKPQLDQFKSATRLGEMEKELLIAYDDLGLQVTHLERKIAKLEKRLAELRGTVASPPLEVASPCSSVDTFNTDPLEDIMYPLYATQCQPYYPVFYPYDSTMMMHASYPQPTFMM</sequence>
<keyword evidence="1" id="KW-0175">Coiled coil</keyword>
<comment type="caution">
    <text evidence="2">The sequence shown here is derived from an EMBL/GenBank/DDBJ whole genome shotgun (WGS) entry which is preliminary data.</text>
</comment>
<name>A0A1C7NJN3_9FUNG</name>
<dbReference type="Proteomes" id="UP000093000">
    <property type="component" value="Unassembled WGS sequence"/>
</dbReference>
<dbReference type="OrthoDB" id="2286748at2759"/>
<dbReference type="EMBL" id="LUGH01000136">
    <property type="protein sequence ID" value="OBZ88706.1"/>
    <property type="molecule type" value="Genomic_DNA"/>
</dbReference>
<proteinExistence type="predicted"/>
<accession>A0A1C7NJN3</accession>
<organism evidence="2 3">
    <name type="scientific">Choanephora cucurbitarum</name>
    <dbReference type="NCBI Taxonomy" id="101091"/>
    <lineage>
        <taxon>Eukaryota</taxon>
        <taxon>Fungi</taxon>
        <taxon>Fungi incertae sedis</taxon>
        <taxon>Mucoromycota</taxon>
        <taxon>Mucoromycotina</taxon>
        <taxon>Mucoromycetes</taxon>
        <taxon>Mucorales</taxon>
        <taxon>Mucorineae</taxon>
        <taxon>Choanephoraceae</taxon>
        <taxon>Choanephoroideae</taxon>
        <taxon>Choanephora</taxon>
    </lineage>
</organism>